<dbReference type="AlphaFoldDB" id="A0AA97GW67"/>
<dbReference type="EMBL" id="CP128986">
    <property type="protein sequence ID" value="WOC14441.1"/>
    <property type="molecule type" value="Genomic_DNA"/>
</dbReference>
<dbReference type="InterPro" id="IPR034660">
    <property type="entry name" value="DinB/YfiT-like"/>
</dbReference>
<dbReference type="InterPro" id="IPR017517">
    <property type="entry name" value="Maleyloyr_isom"/>
</dbReference>
<dbReference type="Pfam" id="PF11716">
    <property type="entry name" value="MDMPI_N"/>
    <property type="match status" value="1"/>
</dbReference>
<dbReference type="SUPFAM" id="SSF109854">
    <property type="entry name" value="DinB/YfiT-like putative metalloenzymes"/>
    <property type="match status" value="1"/>
</dbReference>
<sequence>MSVHESMLTESANLWSAVLDHVGDAALASPSGCPNWTNRDLINHVIGGGHRYAMLLDGASADDTVHTRDIDYVAEGAIAQFWRSEELLRASVDAADLSVDVDHRVGRRPGADLVPMRTMELTLHALDLCVGVGVEWRPADALALYLLSDAASIIEDIRGAGAFAPATEPVSSAPVDRLLAFAGRS</sequence>
<gene>
    <name evidence="2" type="ORF">MP11Mi_35630</name>
</gene>
<dbReference type="Gene3D" id="1.20.120.450">
    <property type="entry name" value="dinb family like domain"/>
    <property type="match status" value="1"/>
</dbReference>
<dbReference type="GO" id="GO:0046872">
    <property type="term" value="F:metal ion binding"/>
    <property type="evidence" value="ECO:0007669"/>
    <property type="project" value="InterPro"/>
</dbReference>
<dbReference type="InterPro" id="IPR024344">
    <property type="entry name" value="MDMPI_metal-binding"/>
</dbReference>
<proteinExistence type="predicted"/>
<dbReference type="RefSeq" id="WP_420040183.1">
    <property type="nucleotide sequence ID" value="NZ_CP128986.1"/>
</dbReference>
<evidence type="ECO:0000259" key="1">
    <source>
        <dbReference type="Pfam" id="PF11716"/>
    </source>
</evidence>
<organism evidence="2">
    <name type="scientific">Gordonia sp. MP11Mi</name>
    <dbReference type="NCBI Taxonomy" id="3022769"/>
    <lineage>
        <taxon>Bacteria</taxon>
        <taxon>Bacillati</taxon>
        <taxon>Actinomycetota</taxon>
        <taxon>Actinomycetes</taxon>
        <taxon>Mycobacteriales</taxon>
        <taxon>Gordoniaceae</taxon>
        <taxon>Gordonia</taxon>
    </lineage>
</organism>
<reference evidence="2" key="1">
    <citation type="submission" date="2023-06" db="EMBL/GenBank/DDBJ databases">
        <title>Gordonia sp. nov. and Pseudochrobactrum sp. nov., two species isolated from the burying beetle Nicrophorus vespilloides.</title>
        <authorList>
            <person name="Poehlein A."/>
            <person name="Guzman J."/>
            <person name="Daniel R."/>
            <person name="Vilcinskas A."/>
        </authorList>
    </citation>
    <scope>NUCLEOTIDE SEQUENCE</scope>
    <source>
        <strain evidence="2">MP11Mi</strain>
    </source>
</reference>
<protein>
    <recommendedName>
        <fullName evidence="1">Mycothiol-dependent maleylpyruvate isomerase metal-binding domain-containing protein</fullName>
    </recommendedName>
</protein>
<accession>A0AA97GW67</accession>
<feature type="domain" description="Mycothiol-dependent maleylpyruvate isomerase metal-binding" evidence="1">
    <location>
        <begin position="11"/>
        <end position="128"/>
    </location>
</feature>
<dbReference type="NCBIfam" id="TIGR03083">
    <property type="entry name" value="maleylpyruvate isomerase family mycothiol-dependent enzyme"/>
    <property type="match status" value="1"/>
</dbReference>
<evidence type="ECO:0000313" key="2">
    <source>
        <dbReference type="EMBL" id="WOC14441.1"/>
    </source>
</evidence>
<name>A0AA97GW67_9ACTN</name>